<protein>
    <submittedName>
        <fullName evidence="3">Uncharacterized protein</fullName>
    </submittedName>
</protein>
<evidence type="ECO:0000313" key="4">
    <source>
        <dbReference type="Proteomes" id="UP000188586"/>
    </source>
</evidence>
<dbReference type="AlphaFoldDB" id="A0A1V3SWT8"/>
<dbReference type="RefSeq" id="WP_077303901.1">
    <property type="nucleotide sequence ID" value="NZ_MPOJ01000010.1"/>
</dbReference>
<proteinExistence type="predicted"/>
<dbReference type="EMBL" id="MPOJ01000010">
    <property type="protein sequence ID" value="OOH72814.1"/>
    <property type="molecule type" value="Genomic_DNA"/>
</dbReference>
<evidence type="ECO:0000256" key="1">
    <source>
        <dbReference type="SAM" id="MobiDB-lite"/>
    </source>
</evidence>
<keyword evidence="2" id="KW-1133">Transmembrane helix</keyword>
<feature type="region of interest" description="Disordered" evidence="1">
    <location>
        <begin position="393"/>
        <end position="474"/>
    </location>
</feature>
<gene>
    <name evidence="3" type="ORF">BOX24_05340</name>
</gene>
<name>A0A1V3SWT8_9BACT</name>
<accession>A0A1V3SWT8</accession>
<keyword evidence="2" id="KW-0812">Transmembrane</keyword>
<feature type="compositionally biased region" description="Gly residues" evidence="1">
    <location>
        <begin position="405"/>
        <end position="416"/>
    </location>
</feature>
<sequence>MARVVTIGKKKYAAGLSWGPLDPEKPLRPQALEKSRQSQNGLYVIYGEVEPHVGHCDAANGVKAGMPVLAPLVAEIWPANTLLAETLDASLAVGFQIMNGLIYDDVVGAPDEIRSWFDGLAGEHKWDHISSPWGPEAVRPGAFEDSLRDPGTKAPRLRSIHEGRGLMIKTGVGIIAGLVLFLALSKIVQHRKEMAARLAMLSRHVVRTVIPPVRIVPVGPFVKACKDALDRIPAFPSGWKARTVSCRPGRIRITWGREESAGEGTIRDLEGALGRSVRFSGVGRVRSDFPLSVSGYPVPVDRLPDLTEEKKDFVSVLERFGLRYGMDSGSVLPGTSSNPSSGSAFSVDLPFLPDDTLLSGLSAVAGLSVRALEWTGQPRWILKGELKHAPIDFNHHRTGSSGTDPVGGGGPGGKSGPGSLVPNGQPGSFSGSVSGGSGSEISRGAFSGIPRQKAEQSLPTVRVSPVPGRRAGDP</sequence>
<dbReference type="Pfam" id="PF06864">
    <property type="entry name" value="PAP_PilO"/>
    <property type="match status" value="1"/>
</dbReference>
<comment type="caution">
    <text evidence="3">The sequence shown here is derived from an EMBL/GenBank/DDBJ whole genome shotgun (WGS) entry which is preliminary data.</text>
</comment>
<keyword evidence="2" id="KW-0472">Membrane</keyword>
<feature type="transmembrane region" description="Helical" evidence="2">
    <location>
        <begin position="166"/>
        <end position="184"/>
    </location>
</feature>
<evidence type="ECO:0000313" key="3">
    <source>
        <dbReference type="EMBL" id="OOH72814.1"/>
    </source>
</evidence>
<evidence type="ECO:0000256" key="2">
    <source>
        <dbReference type="SAM" id="Phobius"/>
    </source>
</evidence>
<dbReference type="InterPro" id="IPR009663">
    <property type="entry name" value="PAP_PilO"/>
</dbReference>
<reference evidence="3 4" key="1">
    <citation type="submission" date="2016-11" db="EMBL/GenBank/DDBJ databases">
        <title>Comparative genomics of co-occurring bacteria in distinct bioleaching systems unravels niche-specific adaptation.</title>
        <authorList>
            <person name="Zhang X."/>
            <person name="Liu X."/>
            <person name="Yin H."/>
        </authorList>
    </citation>
    <scope>NUCLEOTIDE SEQUENCE [LARGE SCALE GENOMIC DNA]</scope>
    <source>
        <strain evidence="3 4">DX</strain>
    </source>
</reference>
<organism evidence="3 4">
    <name type="scientific">Leptospirillum ferriphilum</name>
    <dbReference type="NCBI Taxonomy" id="178606"/>
    <lineage>
        <taxon>Bacteria</taxon>
        <taxon>Pseudomonadati</taxon>
        <taxon>Nitrospirota</taxon>
        <taxon>Nitrospiria</taxon>
        <taxon>Nitrospirales</taxon>
        <taxon>Nitrospiraceae</taxon>
        <taxon>Leptospirillum</taxon>
    </lineage>
</organism>
<dbReference type="Proteomes" id="UP000188586">
    <property type="component" value="Unassembled WGS sequence"/>
</dbReference>